<feature type="transmembrane region" description="Helical" evidence="6">
    <location>
        <begin position="203"/>
        <end position="223"/>
    </location>
</feature>
<feature type="transmembrane region" description="Helical" evidence="6">
    <location>
        <begin position="48"/>
        <end position="67"/>
    </location>
</feature>
<feature type="transmembrane region" description="Helical" evidence="6">
    <location>
        <begin position="173"/>
        <end position="197"/>
    </location>
</feature>
<evidence type="ECO:0000256" key="6">
    <source>
        <dbReference type="SAM" id="Phobius"/>
    </source>
</evidence>
<dbReference type="CDD" id="cd17321">
    <property type="entry name" value="MFS_MMR_MDR_like"/>
    <property type="match status" value="1"/>
</dbReference>
<feature type="transmembrane region" description="Helical" evidence="6">
    <location>
        <begin position="433"/>
        <end position="456"/>
    </location>
</feature>
<dbReference type="PRINTS" id="PR01036">
    <property type="entry name" value="TCRTETB"/>
</dbReference>
<dbReference type="SUPFAM" id="SSF103473">
    <property type="entry name" value="MFS general substrate transporter"/>
    <property type="match status" value="1"/>
</dbReference>
<dbReference type="Pfam" id="PF07690">
    <property type="entry name" value="MFS_1"/>
    <property type="match status" value="1"/>
</dbReference>
<evidence type="ECO:0000313" key="8">
    <source>
        <dbReference type="EMBL" id="SPS06149.1"/>
    </source>
</evidence>
<dbReference type="InterPro" id="IPR011701">
    <property type="entry name" value="MFS"/>
</dbReference>
<dbReference type="GO" id="GO:0022857">
    <property type="term" value="F:transmembrane transporter activity"/>
    <property type="evidence" value="ECO:0007669"/>
    <property type="project" value="InterPro"/>
</dbReference>
<dbReference type="AlphaFoldDB" id="A0A2X0QVJ6"/>
<dbReference type="PROSITE" id="PS50850">
    <property type="entry name" value="MFS"/>
    <property type="match status" value="1"/>
</dbReference>
<dbReference type="Gene3D" id="1.20.1250.20">
    <property type="entry name" value="MFS general substrate transporter like domains"/>
    <property type="match status" value="1"/>
</dbReference>
<feature type="domain" description="Major facilitator superfamily (MFS) profile" evidence="7">
    <location>
        <begin position="49"/>
        <end position="500"/>
    </location>
</feature>
<keyword evidence="3 6" id="KW-0812">Transmembrane</keyword>
<keyword evidence="5 6" id="KW-0472">Membrane</keyword>
<evidence type="ECO:0000256" key="1">
    <source>
        <dbReference type="ARBA" id="ARBA00004141"/>
    </source>
</evidence>
<accession>A0A2X0QVJ6</accession>
<feature type="transmembrane region" description="Helical" evidence="6">
    <location>
        <begin position="266"/>
        <end position="283"/>
    </location>
</feature>
<organism evidence="8">
    <name type="scientific">Candidatus Nitrotoga fabula</name>
    <dbReference type="NCBI Taxonomy" id="2182327"/>
    <lineage>
        <taxon>Bacteria</taxon>
        <taxon>Pseudomonadati</taxon>
        <taxon>Pseudomonadota</taxon>
        <taxon>Betaproteobacteria</taxon>
        <taxon>Nitrosomonadales</taxon>
        <taxon>Gallionellaceae</taxon>
        <taxon>Candidatus Nitrotoga</taxon>
    </lineage>
</organism>
<feature type="transmembrane region" description="Helical" evidence="6">
    <location>
        <begin position="87"/>
        <end position="103"/>
    </location>
</feature>
<feature type="transmembrane region" description="Helical" evidence="6">
    <location>
        <begin position="367"/>
        <end position="387"/>
    </location>
</feature>
<feature type="transmembrane region" description="Helical" evidence="6">
    <location>
        <begin position="235"/>
        <end position="254"/>
    </location>
</feature>
<feature type="transmembrane region" description="Helical" evidence="6">
    <location>
        <begin position="476"/>
        <end position="498"/>
    </location>
</feature>
<keyword evidence="2" id="KW-0813">Transport</keyword>
<name>A0A2X0QVJ6_9PROT</name>
<feature type="transmembrane region" description="Helical" evidence="6">
    <location>
        <begin position="393"/>
        <end position="412"/>
    </location>
</feature>
<protein>
    <submittedName>
        <fullName evidence="8">Putative major facilitator superfamily (MFS) drug efflux transporter</fullName>
    </submittedName>
</protein>
<feature type="transmembrane region" description="Helical" evidence="6">
    <location>
        <begin position="303"/>
        <end position="324"/>
    </location>
</feature>
<dbReference type="InterPro" id="IPR020846">
    <property type="entry name" value="MFS_dom"/>
</dbReference>
<reference evidence="8" key="1">
    <citation type="submission" date="2018-05" db="EMBL/GenBank/DDBJ databases">
        <authorList>
            <person name="Lanie J.A."/>
            <person name="Ng W.-L."/>
            <person name="Kazmierczak K.M."/>
            <person name="Andrzejewski T.M."/>
            <person name="Davidsen T.M."/>
            <person name="Wayne K.J."/>
            <person name="Tettelin H."/>
            <person name="Glass J.I."/>
            <person name="Rusch D."/>
            <person name="Podicherti R."/>
            <person name="Tsui H.-C.T."/>
            <person name="Winkler M.E."/>
        </authorList>
    </citation>
    <scope>NUCLEOTIDE SEQUENCE</scope>
    <source>
        <strain evidence="8">KNB</strain>
    </source>
</reference>
<evidence type="ECO:0000256" key="5">
    <source>
        <dbReference type="ARBA" id="ARBA00023136"/>
    </source>
</evidence>
<keyword evidence="4 6" id="KW-1133">Transmembrane helix</keyword>
<feature type="transmembrane region" description="Helical" evidence="6">
    <location>
        <begin position="336"/>
        <end position="355"/>
    </location>
</feature>
<gene>
    <name evidence="8" type="ORF">NITFAB_1739</name>
</gene>
<evidence type="ECO:0000256" key="3">
    <source>
        <dbReference type="ARBA" id="ARBA00022692"/>
    </source>
</evidence>
<feature type="transmembrane region" description="Helical" evidence="6">
    <location>
        <begin position="140"/>
        <end position="161"/>
    </location>
</feature>
<evidence type="ECO:0000259" key="7">
    <source>
        <dbReference type="PROSITE" id="PS50850"/>
    </source>
</evidence>
<dbReference type="Gene3D" id="1.20.1720.10">
    <property type="entry name" value="Multidrug resistance protein D"/>
    <property type="match status" value="1"/>
</dbReference>
<proteinExistence type="predicted"/>
<evidence type="ECO:0000256" key="4">
    <source>
        <dbReference type="ARBA" id="ARBA00022989"/>
    </source>
</evidence>
<sequence length="510" mass="52659">MTTCKTQPTAVPGNSGSCQNPSTTIEIMHNPATQNDCESAKQNGSARWVLASLSLAALLSSLGSSIANVGLPTLAQTFSASFQQVQWVVLAYLLAITTLIVSAGRIGDLFGRKKILQIGITMFSIASVLCALAPTLELLIAARMMQGLGAALMMSLAMALVGENIPKEKIGSAMGILGTVSAIGTALGPSLGGLLIAGYGWPMIFLVNVPLGIAAWWLNYRFLPADCLQASRGRPFFDAMGTLLLSLTLIAYALAMTLGHGHFNTINWTMLLATALGLGLFILSQMGSTSPLIQLSMFRNSALTTGFAMSTLVTTVVMATLVVGPFYLSGVLALDAAQIGLVMASGPIVAALAGAPAGRVVDRLGSVRIIITGLTAMAIGTALLSMLPVALGVFGYIIPLMILTAGYALFQAANNTAVMMHLSAQQRGVGSGLLGLSRNLGLITGASVMGMIFALGSGANDITIASPQDIEMGMKITFGVATALIVSALGLSLAGQILSRHDNILSPEQN</sequence>
<dbReference type="GO" id="GO:0016020">
    <property type="term" value="C:membrane"/>
    <property type="evidence" value="ECO:0007669"/>
    <property type="project" value="UniProtKB-SubCell"/>
</dbReference>
<feature type="transmembrane region" description="Helical" evidence="6">
    <location>
        <begin position="115"/>
        <end position="134"/>
    </location>
</feature>
<dbReference type="PANTHER" id="PTHR42718">
    <property type="entry name" value="MAJOR FACILITATOR SUPERFAMILY MULTIDRUG TRANSPORTER MFSC"/>
    <property type="match status" value="1"/>
</dbReference>
<comment type="subcellular location">
    <subcellularLocation>
        <location evidence="1">Membrane</location>
        <topology evidence="1">Multi-pass membrane protein</topology>
    </subcellularLocation>
</comment>
<dbReference type="InterPro" id="IPR036259">
    <property type="entry name" value="MFS_trans_sf"/>
</dbReference>
<dbReference type="EMBL" id="LS423452">
    <property type="protein sequence ID" value="SPS06149.1"/>
    <property type="molecule type" value="Genomic_DNA"/>
</dbReference>
<dbReference type="PANTHER" id="PTHR42718:SF9">
    <property type="entry name" value="MAJOR FACILITATOR SUPERFAMILY MULTIDRUG TRANSPORTER MFSC"/>
    <property type="match status" value="1"/>
</dbReference>
<evidence type="ECO:0000256" key="2">
    <source>
        <dbReference type="ARBA" id="ARBA00022448"/>
    </source>
</evidence>